<dbReference type="EMBL" id="CP008985">
    <property type="protein sequence ID" value="AIN47527.1"/>
    <property type="molecule type" value="Genomic_DNA"/>
</dbReference>
<keyword evidence="8" id="KW-0998">Cell outer membrane</keyword>
<dbReference type="Gene3D" id="3.10.20.310">
    <property type="entry name" value="membrane protein fhac"/>
    <property type="match status" value="3"/>
</dbReference>
<comment type="similarity">
    <text evidence="2">Belongs to the TamA family.</text>
</comment>
<dbReference type="GO" id="GO:0097347">
    <property type="term" value="C:TAM protein secretion complex"/>
    <property type="evidence" value="ECO:0007669"/>
    <property type="project" value="TreeGrafter"/>
</dbReference>
<dbReference type="PANTHER" id="PTHR12815">
    <property type="entry name" value="SORTING AND ASSEMBLY MACHINERY SAMM50 PROTEIN FAMILY MEMBER"/>
    <property type="match status" value="1"/>
</dbReference>
<accession>A0A088MYY7</accession>
<keyword evidence="4" id="KW-1134">Transmembrane beta strand</keyword>
<dbReference type="GO" id="GO:0009306">
    <property type="term" value="P:protein secretion"/>
    <property type="evidence" value="ECO:0007669"/>
    <property type="project" value="TreeGrafter"/>
</dbReference>
<dbReference type="Pfam" id="PF01103">
    <property type="entry name" value="Omp85"/>
    <property type="match status" value="1"/>
</dbReference>
<comment type="subcellular location">
    <subcellularLocation>
        <location evidence="1">Cell outer membrane</location>
    </subcellularLocation>
</comment>
<dbReference type="KEGG" id="bcib:IM45_1328"/>
<feature type="domain" description="TamA POTRA" evidence="12">
    <location>
        <begin position="35"/>
        <end position="104"/>
    </location>
</feature>
<dbReference type="InterPro" id="IPR000184">
    <property type="entry name" value="Bac_surfAg_D15"/>
</dbReference>
<evidence type="ECO:0000256" key="6">
    <source>
        <dbReference type="ARBA" id="ARBA00022729"/>
    </source>
</evidence>
<evidence type="ECO:0000256" key="7">
    <source>
        <dbReference type="ARBA" id="ARBA00023136"/>
    </source>
</evidence>
<dbReference type="eggNOG" id="COG0729">
    <property type="taxonomic scope" value="Bacteria"/>
</dbReference>
<evidence type="ECO:0000256" key="10">
    <source>
        <dbReference type="ARBA" id="ARBA00093548"/>
    </source>
</evidence>
<evidence type="ECO:0000256" key="3">
    <source>
        <dbReference type="ARBA" id="ARBA00015419"/>
    </source>
</evidence>
<dbReference type="Pfam" id="PF17243">
    <property type="entry name" value="POTRA_TamA_1"/>
    <property type="match status" value="1"/>
</dbReference>
<dbReference type="Gene3D" id="2.40.160.50">
    <property type="entry name" value="membrane protein fhac: a member of the omp85/tpsb transporter family"/>
    <property type="match status" value="1"/>
</dbReference>
<evidence type="ECO:0000256" key="2">
    <source>
        <dbReference type="ARBA" id="ARBA00010248"/>
    </source>
</evidence>
<evidence type="ECO:0000256" key="8">
    <source>
        <dbReference type="ARBA" id="ARBA00023237"/>
    </source>
</evidence>
<proteinExistence type="inferred from homology"/>
<sequence>MPGNNISVKVRHHCKLLLLYVLFYMSPTYGTTCLEFKGLSEDLQSNVRTRLSTLDADDVHVYSSWLNDVVREELRALGYYSPTIDFELRPALNSGCDVLITNVDIGKPITITGVNVVLRGDACLDIDYQQWVKLSKPALGSILNHRQYDNFKSGFSSLALRKGYFNAAFYKSQLSISPIRYQAYWDIDFDSGKRYRFGKVRFHGTQISEDYLQNIDLINLGASYSLEALAIFYNSLVASNLFKSVIISPDFQDNTLLLDTMVTQCLRNKLEIGLGYSNDLGLRLKTLWHKPWLNSRGHSMKTSINLPVPEQVIEITYKIPLFHHYLEQYYLLQGRFKLAHINYNKSELTTLNVIRYWDISNSWQRAIHLRWSMNHFTEAKINNTTMLIYPSISMNRTRQRGGIMSTWGDSQRYSLSVSTTTWGSNVNFLLLQAQNVWIRTLAEKYRFVMRSHLGWIETNNFENIPPTLLFFAGGDHSIRGYKYQSLSPRNNYGKLTGALKLARVSLEYQYHMIGKWWGAVFIDSGEAVNDITQSNIRTGAGIGMRWQSPVGLFELDLATPVADKCEHGLQLYIGFGPEL</sequence>
<feature type="domain" description="Bacterial surface antigen (D15)" evidence="11">
    <location>
        <begin position="268"/>
        <end position="564"/>
    </location>
</feature>
<dbReference type="PANTHER" id="PTHR12815:SF47">
    <property type="entry name" value="TRANSLOCATION AND ASSEMBLY MODULE SUBUNIT TAMA"/>
    <property type="match status" value="1"/>
</dbReference>
<evidence type="ECO:0000256" key="1">
    <source>
        <dbReference type="ARBA" id="ARBA00004442"/>
    </source>
</evidence>
<evidence type="ECO:0000259" key="12">
    <source>
        <dbReference type="Pfam" id="PF17243"/>
    </source>
</evidence>
<gene>
    <name evidence="13" type="ORF">IM45_1328</name>
</gene>
<dbReference type="GO" id="GO:0009279">
    <property type="term" value="C:cell outer membrane"/>
    <property type="evidence" value="ECO:0007669"/>
    <property type="project" value="UniProtKB-SubCell"/>
</dbReference>
<keyword evidence="7" id="KW-0472">Membrane</keyword>
<keyword evidence="5" id="KW-0812">Transmembrane</keyword>
<reference evidence="13 14" key="1">
    <citation type="journal article" date="2014" name="MBio">
        <title>Differential genome evolution between companion symbionts in an insect-bacterial symbiosis.</title>
        <authorList>
            <person name="Bennett G.M."/>
            <person name="McCutcheon J.P."/>
            <person name="MacDonald B.R."/>
            <person name="Romanovicz D."/>
            <person name="Moran N.A."/>
        </authorList>
    </citation>
    <scope>NUCLEOTIDE SEQUENCE [LARGE SCALE GENOMIC DNA]</scope>
    <source>
        <strain evidence="13 14">BGSS</strain>
    </source>
</reference>
<evidence type="ECO:0000256" key="5">
    <source>
        <dbReference type="ARBA" id="ARBA00022692"/>
    </source>
</evidence>
<evidence type="ECO:0000259" key="11">
    <source>
        <dbReference type="Pfam" id="PF01103"/>
    </source>
</evidence>
<dbReference type="AlphaFoldDB" id="A0A088MYY7"/>
<keyword evidence="6" id="KW-0732">Signal</keyword>
<evidence type="ECO:0000256" key="9">
    <source>
        <dbReference type="ARBA" id="ARBA00033063"/>
    </source>
</evidence>
<name>A0A088MYY7_9GAMM</name>
<organism evidence="13 14">
    <name type="scientific">Candidatus Palibaumannia cicadellinicola</name>
    <dbReference type="NCBI Taxonomy" id="186490"/>
    <lineage>
        <taxon>Bacteria</taxon>
        <taxon>Pseudomonadati</taxon>
        <taxon>Pseudomonadota</taxon>
        <taxon>Gammaproteobacteria</taxon>
        <taxon>Candidatus Palibaumannia</taxon>
    </lineage>
</organism>
<comment type="subunit">
    <text evidence="10">Interacts with TamB to form the translocation and assembly module (TAM).</text>
</comment>
<evidence type="ECO:0000313" key="14">
    <source>
        <dbReference type="Proteomes" id="UP000067325"/>
    </source>
</evidence>
<dbReference type="Proteomes" id="UP000067325">
    <property type="component" value="Chromosome"/>
</dbReference>
<dbReference type="FunFam" id="3.10.20.310:FF:000008">
    <property type="entry name" value="Outer membrane protein, OMP85 family"/>
    <property type="match status" value="1"/>
</dbReference>
<evidence type="ECO:0000256" key="4">
    <source>
        <dbReference type="ARBA" id="ARBA00022452"/>
    </source>
</evidence>
<protein>
    <recommendedName>
        <fullName evidence="3">Translocation and assembly module subunit TamA</fullName>
    </recommendedName>
    <alternativeName>
        <fullName evidence="9">Autotransporter assembly factor TamA</fullName>
    </alternativeName>
</protein>
<evidence type="ECO:0000313" key="13">
    <source>
        <dbReference type="EMBL" id="AIN47527.1"/>
    </source>
</evidence>
<dbReference type="InterPro" id="IPR039910">
    <property type="entry name" value="D15-like"/>
</dbReference>
<dbReference type="InterPro" id="IPR035243">
    <property type="entry name" value="TamA_POTRA_Dom_1"/>
</dbReference>